<evidence type="ECO:0000256" key="3">
    <source>
        <dbReference type="ARBA" id="ARBA00022691"/>
    </source>
</evidence>
<proteinExistence type="predicted"/>
<keyword evidence="1" id="KW-0489">Methyltransferase</keyword>
<gene>
    <name evidence="6" type="ORF">SAPIO_CDS4767</name>
</gene>
<evidence type="ECO:0000256" key="1">
    <source>
        <dbReference type="ARBA" id="ARBA00022603"/>
    </source>
</evidence>
<dbReference type="HOGENOM" id="CLU_005533_1_4_1"/>
<dbReference type="RefSeq" id="XP_016643120.1">
    <property type="nucleotide sequence ID" value="XM_016787241.1"/>
</dbReference>
<dbReference type="PROSITE" id="PS51683">
    <property type="entry name" value="SAM_OMT_II"/>
    <property type="match status" value="1"/>
</dbReference>
<keyword evidence="7" id="KW-1185">Reference proteome</keyword>
<protein>
    <recommendedName>
        <fullName evidence="5">O-methyltransferase C-terminal domain-containing protein</fullName>
    </recommendedName>
</protein>
<feature type="compositionally biased region" description="Basic and acidic residues" evidence="4">
    <location>
        <begin position="624"/>
        <end position="638"/>
    </location>
</feature>
<dbReference type="InterPro" id="IPR029063">
    <property type="entry name" value="SAM-dependent_MTases_sf"/>
</dbReference>
<comment type="caution">
    <text evidence="6">The sequence shown here is derived from an EMBL/GenBank/DDBJ whole genome shotgun (WGS) entry which is preliminary data.</text>
</comment>
<dbReference type="SUPFAM" id="SSF53335">
    <property type="entry name" value="S-adenosyl-L-methionine-dependent methyltransferases"/>
    <property type="match status" value="1"/>
</dbReference>
<organism evidence="6 7">
    <name type="scientific">Pseudallescheria apiosperma</name>
    <name type="common">Scedosporium apiospermum</name>
    <dbReference type="NCBI Taxonomy" id="563466"/>
    <lineage>
        <taxon>Eukaryota</taxon>
        <taxon>Fungi</taxon>
        <taxon>Dikarya</taxon>
        <taxon>Ascomycota</taxon>
        <taxon>Pezizomycotina</taxon>
        <taxon>Sordariomycetes</taxon>
        <taxon>Hypocreomycetidae</taxon>
        <taxon>Microascales</taxon>
        <taxon>Microascaceae</taxon>
        <taxon>Scedosporium</taxon>
    </lineage>
</organism>
<dbReference type="Gene3D" id="3.40.50.150">
    <property type="entry name" value="Vaccinia Virus protein VP39"/>
    <property type="match status" value="1"/>
</dbReference>
<reference evidence="6 7" key="1">
    <citation type="journal article" date="2014" name="Genome Announc.">
        <title>Draft genome sequence of the pathogenic fungus Scedosporium apiospermum.</title>
        <authorList>
            <person name="Vandeputte P."/>
            <person name="Ghamrawi S."/>
            <person name="Rechenmann M."/>
            <person name="Iltis A."/>
            <person name="Giraud S."/>
            <person name="Fleury M."/>
            <person name="Thornton C."/>
            <person name="Delhaes L."/>
            <person name="Meyer W."/>
            <person name="Papon N."/>
            <person name="Bouchara J.P."/>
        </authorList>
    </citation>
    <scope>NUCLEOTIDE SEQUENCE [LARGE SCALE GENOMIC DNA]</scope>
    <source>
        <strain evidence="6 7">IHEM 14462</strain>
    </source>
</reference>
<dbReference type="EMBL" id="JOWA01000094">
    <property type="protein sequence ID" value="KEZ43321.1"/>
    <property type="molecule type" value="Genomic_DNA"/>
</dbReference>
<dbReference type="Gene3D" id="1.10.10.10">
    <property type="entry name" value="Winged helix-like DNA-binding domain superfamily/Winged helix DNA-binding domain"/>
    <property type="match status" value="1"/>
</dbReference>
<dbReference type="PANTHER" id="PTHR43712">
    <property type="entry name" value="PUTATIVE (AFU_ORTHOLOGUE AFUA_4G14580)-RELATED"/>
    <property type="match status" value="1"/>
</dbReference>
<feature type="compositionally biased region" description="Basic and acidic residues" evidence="4">
    <location>
        <begin position="548"/>
        <end position="561"/>
    </location>
</feature>
<dbReference type="InterPro" id="IPR016461">
    <property type="entry name" value="COMT-like"/>
</dbReference>
<dbReference type="AlphaFoldDB" id="A0A084G7K9"/>
<feature type="domain" description="O-methyltransferase C-terminal" evidence="5">
    <location>
        <begin position="248"/>
        <end position="427"/>
    </location>
</feature>
<dbReference type="VEuPathDB" id="FungiDB:SAPIO_CDS4767"/>
<name>A0A084G7K9_PSEDA</name>
<evidence type="ECO:0000313" key="6">
    <source>
        <dbReference type="EMBL" id="KEZ43321.1"/>
    </source>
</evidence>
<sequence>MATSEQPSQPQPTLLELAAKVTELSQTLTNYLKENDIPTPTFAADSPTSYSNLSPEMFMTRQILTDTLMDMWYLTQGPSESIFNYVHSVMPDAAALNVLNYFDFWSAVPLDGTASYADFAAHTHLPEEVVYRVLQHAVTLRLFEETEPGKAASRLRHTSRSAALLRNPGLKALVSTILDDAGAPMMVLNEALARYSKNKPELTQEVTESAFALFHKSGPYGSYTTSWELLENDGEGERKGWRQRNFVEFMRYVKEIFRLEDTVLDCYDWAGAGNAMVVDVGGSAGHDAIVLAKKFPNLSFTVEDLPEVKPVFEATVPAELKDRVSFIEHDFFNVQPVQGDIYMFKMIFHDWPDHEVARILRALIPSLKPGARVILLEYIGNQSDNEDRPPLPRSIQNMGTATDLRLMALFNGKERPVSAWENVIRQADARFEVSAVKGEAHSFFAVIEAVWRGDGEVAQVAEADAQKSPVEAAPASSVSEAAPVEAAAIAVEETIPIDAAPVDTTPAEATVTISGTETPAPAEPTVAEDPVACIPEPAVVEAAPQHPKHAETVAEEQKTREATAPVDAPLDIPAPTVEATPENAEGRKDSVGSESASDASVRTPEQEIAEPGTVEAVKVGDTTDEQKNTDSLEVEVSKTPDIPDQVVIQQVNGQ</sequence>
<dbReference type="KEGG" id="sapo:SAPIO_CDS4767"/>
<evidence type="ECO:0000259" key="5">
    <source>
        <dbReference type="Pfam" id="PF00891"/>
    </source>
</evidence>
<dbReference type="GO" id="GO:0008171">
    <property type="term" value="F:O-methyltransferase activity"/>
    <property type="evidence" value="ECO:0007669"/>
    <property type="project" value="InterPro"/>
</dbReference>
<dbReference type="PANTHER" id="PTHR43712:SF12">
    <property type="entry name" value="STERIGMATOCYSTIN 8-O-METHYLTRANSFERASE"/>
    <property type="match status" value="1"/>
</dbReference>
<dbReference type="Proteomes" id="UP000028545">
    <property type="component" value="Unassembled WGS sequence"/>
</dbReference>
<dbReference type="GO" id="GO:0032259">
    <property type="term" value="P:methylation"/>
    <property type="evidence" value="ECO:0007669"/>
    <property type="project" value="UniProtKB-KW"/>
</dbReference>
<dbReference type="InterPro" id="IPR001077">
    <property type="entry name" value="COMT_C"/>
</dbReference>
<dbReference type="GeneID" id="27723839"/>
<keyword evidence="3" id="KW-0949">S-adenosyl-L-methionine</keyword>
<feature type="region of interest" description="Disordered" evidence="4">
    <location>
        <begin position="542"/>
        <end position="654"/>
    </location>
</feature>
<dbReference type="CDD" id="cd02440">
    <property type="entry name" value="AdoMet_MTases"/>
    <property type="match status" value="1"/>
</dbReference>
<dbReference type="OrthoDB" id="1606438at2759"/>
<evidence type="ECO:0000256" key="4">
    <source>
        <dbReference type="SAM" id="MobiDB-lite"/>
    </source>
</evidence>
<accession>A0A084G7K9</accession>
<dbReference type="InterPro" id="IPR036388">
    <property type="entry name" value="WH-like_DNA-bd_sf"/>
</dbReference>
<dbReference type="Pfam" id="PF00891">
    <property type="entry name" value="Methyltransf_2"/>
    <property type="match status" value="1"/>
</dbReference>
<evidence type="ECO:0000256" key="2">
    <source>
        <dbReference type="ARBA" id="ARBA00022679"/>
    </source>
</evidence>
<dbReference type="SUPFAM" id="SSF46785">
    <property type="entry name" value="Winged helix' DNA-binding domain"/>
    <property type="match status" value="1"/>
</dbReference>
<keyword evidence="2" id="KW-0808">Transferase</keyword>
<dbReference type="InterPro" id="IPR036390">
    <property type="entry name" value="WH_DNA-bd_sf"/>
</dbReference>
<evidence type="ECO:0000313" key="7">
    <source>
        <dbReference type="Proteomes" id="UP000028545"/>
    </source>
</evidence>